<dbReference type="AlphaFoldDB" id="A0A2Z5GAD2"/>
<dbReference type="GO" id="GO:0003677">
    <property type="term" value="F:DNA binding"/>
    <property type="evidence" value="ECO:0007669"/>
    <property type="project" value="InterPro"/>
</dbReference>
<dbReference type="EMBL" id="CP030840">
    <property type="protein sequence ID" value="AXC15545.1"/>
    <property type="molecule type" value="Genomic_DNA"/>
</dbReference>
<dbReference type="Proteomes" id="UP000253606">
    <property type="component" value="Chromosome"/>
</dbReference>
<accession>A0A2Z5GAD2</accession>
<sequence>MSQMDLAVATGYSLRYIGDIERGTKSATMRTMHDLATLLNVRLSVLVVEAERLWESDTKTRKRTQRPKR</sequence>
<evidence type="ECO:0000259" key="1">
    <source>
        <dbReference type="PROSITE" id="PS50943"/>
    </source>
</evidence>
<dbReference type="Pfam" id="PF01381">
    <property type="entry name" value="HTH_3"/>
    <property type="match status" value="1"/>
</dbReference>
<dbReference type="SUPFAM" id="SSF47413">
    <property type="entry name" value="lambda repressor-like DNA-binding domains"/>
    <property type="match status" value="1"/>
</dbReference>
<dbReference type="Gene3D" id="1.10.260.40">
    <property type="entry name" value="lambda repressor-like DNA-binding domains"/>
    <property type="match status" value="1"/>
</dbReference>
<reference evidence="2 3" key="1">
    <citation type="journal article" date="2018" name="Front. Microbiol.">
        <title>Hydrolytic Capabilities as a Key to Environmental Success: Chitinolytic and Cellulolytic Acidobacteria From Acidic Sub-arctic Soils and Boreal Peatlands.</title>
        <authorList>
            <person name="Belova S.E."/>
            <person name="Ravin N.V."/>
            <person name="Pankratov T.A."/>
            <person name="Rakitin A.L."/>
            <person name="Ivanova A.A."/>
            <person name="Beletsky A.V."/>
            <person name="Mardanov A.V."/>
            <person name="Sinninghe Damste J.S."/>
            <person name="Dedysh S.N."/>
        </authorList>
    </citation>
    <scope>NUCLEOTIDE SEQUENCE [LARGE SCALE GENOMIC DNA]</scope>
    <source>
        <strain evidence="2 3">SBC82</strain>
    </source>
</reference>
<dbReference type="KEGG" id="abas:ACPOL_6309"/>
<organism evidence="2 3">
    <name type="scientific">Acidisarcina polymorpha</name>
    <dbReference type="NCBI Taxonomy" id="2211140"/>
    <lineage>
        <taxon>Bacteria</taxon>
        <taxon>Pseudomonadati</taxon>
        <taxon>Acidobacteriota</taxon>
        <taxon>Terriglobia</taxon>
        <taxon>Terriglobales</taxon>
        <taxon>Acidobacteriaceae</taxon>
        <taxon>Acidisarcina</taxon>
    </lineage>
</organism>
<name>A0A2Z5GAD2_9BACT</name>
<feature type="domain" description="HTH cro/C1-type" evidence="1">
    <location>
        <begin position="1"/>
        <end position="46"/>
    </location>
</feature>
<evidence type="ECO:0000313" key="2">
    <source>
        <dbReference type="EMBL" id="AXC15545.1"/>
    </source>
</evidence>
<dbReference type="PROSITE" id="PS50943">
    <property type="entry name" value="HTH_CROC1"/>
    <property type="match status" value="1"/>
</dbReference>
<gene>
    <name evidence="2" type="ORF">ACPOL_6309</name>
</gene>
<keyword evidence="3" id="KW-1185">Reference proteome</keyword>
<protein>
    <recommendedName>
        <fullName evidence="1">HTH cro/C1-type domain-containing protein</fullName>
    </recommendedName>
</protein>
<evidence type="ECO:0000313" key="3">
    <source>
        <dbReference type="Proteomes" id="UP000253606"/>
    </source>
</evidence>
<dbReference type="CDD" id="cd00093">
    <property type="entry name" value="HTH_XRE"/>
    <property type="match status" value="1"/>
</dbReference>
<dbReference type="InterPro" id="IPR001387">
    <property type="entry name" value="Cro/C1-type_HTH"/>
</dbReference>
<dbReference type="InterPro" id="IPR010982">
    <property type="entry name" value="Lambda_DNA-bd_dom_sf"/>
</dbReference>
<proteinExistence type="predicted"/>